<dbReference type="InterPro" id="IPR000649">
    <property type="entry name" value="IF-2B-related"/>
</dbReference>
<dbReference type="EMBL" id="AMGV01000001">
    <property type="protein sequence ID" value="KEF62771.1"/>
    <property type="molecule type" value="Genomic_DNA"/>
</dbReference>
<dbReference type="AlphaFoldDB" id="A0A072PSG0"/>
<dbReference type="UniPathway" id="UPA00904">
    <property type="reaction ID" value="UER00874"/>
</dbReference>
<proteinExistence type="inferred from homology"/>
<evidence type="ECO:0000256" key="1">
    <source>
        <dbReference type="ARBA" id="ARBA00022490"/>
    </source>
</evidence>
<accession>A0A072PSG0</accession>
<dbReference type="GO" id="GO:0046523">
    <property type="term" value="F:S-methyl-5-thioribose-1-phosphate isomerase activity"/>
    <property type="evidence" value="ECO:0007669"/>
    <property type="project" value="UniProtKB-UniRule"/>
</dbReference>
<keyword evidence="2 6" id="KW-0028">Amino-acid biosynthesis</keyword>
<dbReference type="EC" id="5.3.1.23" evidence="6"/>
<dbReference type="NCBIfam" id="TIGR00512">
    <property type="entry name" value="salvage_mtnA"/>
    <property type="match status" value="1"/>
</dbReference>
<evidence type="ECO:0000256" key="2">
    <source>
        <dbReference type="ARBA" id="ARBA00022605"/>
    </source>
</evidence>
<dbReference type="Gene3D" id="3.40.50.10470">
    <property type="entry name" value="Translation initiation factor eif-2b, domain 2"/>
    <property type="match status" value="1"/>
</dbReference>
<dbReference type="RefSeq" id="XP_013265361.1">
    <property type="nucleotide sequence ID" value="XM_013409907.1"/>
</dbReference>
<dbReference type="Pfam" id="PF01008">
    <property type="entry name" value="IF-2B"/>
    <property type="match status" value="1"/>
</dbReference>
<keyword evidence="5 6" id="KW-0539">Nucleus</keyword>
<keyword evidence="3 6" id="KW-0486">Methionine biosynthesis</keyword>
<comment type="function">
    <text evidence="6">Catalyzes the interconversion of methylthioribose-1-phosphate (MTR-1-P) into methylthioribulose-1-phosphate (MTRu-1-P).</text>
</comment>
<comment type="subcellular location">
    <subcellularLocation>
        <location evidence="6">Cytoplasm</location>
    </subcellularLocation>
    <subcellularLocation>
        <location evidence="6">Nucleus</location>
    </subcellularLocation>
</comment>
<dbReference type="InterPro" id="IPR037171">
    <property type="entry name" value="NagB/RpiA_transferase-like"/>
</dbReference>
<evidence type="ECO:0000256" key="5">
    <source>
        <dbReference type="ARBA" id="ARBA00023242"/>
    </source>
</evidence>
<comment type="similarity">
    <text evidence="6">Belongs to the eIF-2B alpha/beta/delta subunits family. MtnA subfamily.</text>
</comment>
<dbReference type="InterPro" id="IPR042529">
    <property type="entry name" value="IF_2B-like_C"/>
</dbReference>
<dbReference type="Proteomes" id="UP000027920">
    <property type="component" value="Unassembled WGS sequence"/>
</dbReference>
<organism evidence="7 8">
    <name type="scientific">Exophiala aquamarina CBS 119918</name>
    <dbReference type="NCBI Taxonomy" id="1182545"/>
    <lineage>
        <taxon>Eukaryota</taxon>
        <taxon>Fungi</taxon>
        <taxon>Dikarya</taxon>
        <taxon>Ascomycota</taxon>
        <taxon>Pezizomycotina</taxon>
        <taxon>Eurotiomycetes</taxon>
        <taxon>Chaetothyriomycetidae</taxon>
        <taxon>Chaetothyriales</taxon>
        <taxon>Herpotrichiellaceae</taxon>
        <taxon>Exophiala</taxon>
    </lineage>
</organism>
<dbReference type="GeneID" id="25275695"/>
<feature type="active site" description="Proton donor" evidence="6">
    <location>
        <position position="267"/>
    </location>
</feature>
<evidence type="ECO:0000256" key="3">
    <source>
        <dbReference type="ARBA" id="ARBA00023167"/>
    </source>
</evidence>
<dbReference type="VEuPathDB" id="FungiDB:A1O9_00744"/>
<evidence type="ECO:0000256" key="6">
    <source>
        <dbReference type="HAMAP-Rule" id="MF_03119"/>
    </source>
</evidence>
<dbReference type="InterPro" id="IPR011559">
    <property type="entry name" value="Initiation_fac_2B_a/b/d"/>
</dbReference>
<dbReference type="Gene3D" id="1.20.120.420">
    <property type="entry name" value="translation initiation factor eif-2b, domain 1"/>
    <property type="match status" value="1"/>
</dbReference>
<dbReference type="InterPro" id="IPR027363">
    <property type="entry name" value="M1Pi_N"/>
</dbReference>
<dbReference type="FunFam" id="1.20.120.420:FF:000003">
    <property type="entry name" value="Methylthioribose-1-phosphate isomerase"/>
    <property type="match status" value="1"/>
</dbReference>
<dbReference type="FunFam" id="3.40.50.10470:FF:000003">
    <property type="entry name" value="Methylthioribose-1-phosphate isomerase"/>
    <property type="match status" value="1"/>
</dbReference>
<keyword evidence="8" id="KW-1185">Reference proteome</keyword>
<sequence>MVLEAIRYDPGSDSTPPALHILDQLQLPHRTVFERITTCEEAYDAIKSMKVRGAPAIAIVAALALAAEIGTLAVKSHLPHSAEVVHESLIRRLDYLKTSRPTAVNLGDAVGKLKIIAKKASLIADADGRSVALAYIAAAERMLVDDVSDNEAIGEHGARWIEINTTAGQKRQKDKSQELKVLTHCNTGSLATAGYGTALGVIRSLRAGNSLTRAYCTETRPYNQGSRLTAYELVHDDIPATLITDSMACALMTKEGDRLAAIVVGADRVAANGDTANKIGTHSLAVLARHHGVKFLVAAPRTTIDLATSSGENIIIEERAPEEVTRIKGPKVTPEGKLLLDEGAELISTAADGIAVWNPAFDVTPAQLIDGVITEVGVVEKRDGRFDFGSIFERP</sequence>
<gene>
    <name evidence="6" type="primary">MRI1</name>
    <name evidence="7" type="ORF">A1O9_00744</name>
</gene>
<reference evidence="7 8" key="1">
    <citation type="submission" date="2013-03" db="EMBL/GenBank/DDBJ databases">
        <title>The Genome Sequence of Exophiala aquamarina CBS 119918.</title>
        <authorList>
            <consortium name="The Broad Institute Genomics Platform"/>
            <person name="Cuomo C."/>
            <person name="de Hoog S."/>
            <person name="Gorbushina A."/>
            <person name="Walker B."/>
            <person name="Young S.K."/>
            <person name="Zeng Q."/>
            <person name="Gargeya S."/>
            <person name="Fitzgerald M."/>
            <person name="Haas B."/>
            <person name="Abouelleil A."/>
            <person name="Allen A.W."/>
            <person name="Alvarado L."/>
            <person name="Arachchi H.M."/>
            <person name="Berlin A.M."/>
            <person name="Chapman S.B."/>
            <person name="Gainer-Dewar J."/>
            <person name="Goldberg J."/>
            <person name="Griggs A."/>
            <person name="Gujja S."/>
            <person name="Hansen M."/>
            <person name="Howarth C."/>
            <person name="Imamovic A."/>
            <person name="Ireland A."/>
            <person name="Larimer J."/>
            <person name="McCowan C."/>
            <person name="Murphy C."/>
            <person name="Pearson M."/>
            <person name="Poon T.W."/>
            <person name="Priest M."/>
            <person name="Roberts A."/>
            <person name="Saif S."/>
            <person name="Shea T."/>
            <person name="Sisk P."/>
            <person name="Sykes S."/>
            <person name="Wortman J."/>
            <person name="Nusbaum C."/>
            <person name="Birren B."/>
        </authorList>
    </citation>
    <scope>NUCLEOTIDE SEQUENCE [LARGE SCALE GENOMIC DNA]</scope>
    <source>
        <strain evidence="7 8">CBS 119918</strain>
    </source>
</reference>
<dbReference type="NCBIfam" id="TIGR00524">
    <property type="entry name" value="eIF-2B_rel"/>
    <property type="match status" value="1"/>
</dbReference>
<comment type="pathway">
    <text evidence="6">Amino-acid biosynthesis; L-methionine biosynthesis via salvage pathway; L-methionine from S-methyl-5-thio-alpha-D-ribose 1-phosphate: step 1/6.</text>
</comment>
<dbReference type="PANTHER" id="PTHR43475:SF1">
    <property type="entry name" value="METHYLTHIORIBOSE-1-PHOSPHATE ISOMERASE"/>
    <property type="match status" value="1"/>
</dbReference>
<feature type="site" description="Transition state stabilizer" evidence="6">
    <location>
        <position position="185"/>
    </location>
</feature>
<name>A0A072PSG0_9EURO</name>
<comment type="caution">
    <text evidence="7">The sequence shown here is derived from an EMBL/GenBank/DDBJ whole genome shotgun (WGS) entry which is preliminary data.</text>
</comment>
<dbReference type="GO" id="GO:0005634">
    <property type="term" value="C:nucleus"/>
    <property type="evidence" value="ECO:0007669"/>
    <property type="project" value="UniProtKB-SubCell"/>
</dbReference>
<dbReference type="PANTHER" id="PTHR43475">
    <property type="entry name" value="METHYLTHIORIBOSE-1-PHOSPHATE ISOMERASE"/>
    <property type="match status" value="1"/>
</dbReference>
<dbReference type="OrthoDB" id="2461at2759"/>
<comment type="catalytic activity">
    <reaction evidence="6">
        <text>5-(methylsulfanyl)-alpha-D-ribose 1-phosphate = 5-(methylsulfanyl)-D-ribulose 1-phosphate</text>
        <dbReference type="Rhea" id="RHEA:19989"/>
        <dbReference type="ChEBI" id="CHEBI:58533"/>
        <dbReference type="ChEBI" id="CHEBI:58548"/>
        <dbReference type="EC" id="5.3.1.23"/>
    </reaction>
</comment>
<dbReference type="SUPFAM" id="SSF100950">
    <property type="entry name" value="NagB/RpiA/CoA transferase-like"/>
    <property type="match status" value="1"/>
</dbReference>
<dbReference type="InterPro" id="IPR005251">
    <property type="entry name" value="IF-M1Pi"/>
</dbReference>
<dbReference type="GO" id="GO:0005737">
    <property type="term" value="C:cytoplasm"/>
    <property type="evidence" value="ECO:0007669"/>
    <property type="project" value="UniProtKB-SubCell"/>
</dbReference>
<dbReference type="HOGENOM" id="CLU_016218_1_3_1"/>
<dbReference type="NCBIfam" id="NF004326">
    <property type="entry name" value="PRK05720.1"/>
    <property type="match status" value="1"/>
</dbReference>
<keyword evidence="1 6" id="KW-0963">Cytoplasm</keyword>
<dbReference type="HAMAP" id="MF_01678">
    <property type="entry name" value="Salvage_MtnA"/>
    <property type="match status" value="1"/>
</dbReference>
<evidence type="ECO:0000313" key="7">
    <source>
        <dbReference type="EMBL" id="KEF62771.1"/>
    </source>
</evidence>
<dbReference type="STRING" id="1182545.A0A072PSG0"/>
<evidence type="ECO:0000313" key="8">
    <source>
        <dbReference type="Proteomes" id="UP000027920"/>
    </source>
</evidence>
<dbReference type="GO" id="GO:0019509">
    <property type="term" value="P:L-methionine salvage from methylthioadenosine"/>
    <property type="evidence" value="ECO:0007669"/>
    <property type="project" value="UniProtKB-UniRule"/>
</dbReference>
<protein>
    <recommendedName>
        <fullName evidence="6">Methylthioribose-1-phosphate isomerase</fullName>
        <shortName evidence="6">M1Pi</shortName>
        <shortName evidence="6">MTR-1-P isomerase</shortName>
        <ecNumber evidence="6">5.3.1.23</ecNumber>
    </recommendedName>
    <alternativeName>
        <fullName evidence="6">S-methyl-5-thioribose-1-phosphate isomerase</fullName>
    </alternativeName>
    <alternativeName>
        <fullName evidence="6">Translation initiation factor eIF-2B subunit alpha/beta/delta-like protein</fullName>
    </alternativeName>
</protein>
<keyword evidence="4 6" id="KW-0413">Isomerase</keyword>
<evidence type="ECO:0000256" key="4">
    <source>
        <dbReference type="ARBA" id="ARBA00023235"/>
    </source>
</evidence>